<dbReference type="EMBL" id="HACA01030749">
    <property type="protein sequence ID" value="CDW48110.1"/>
    <property type="molecule type" value="Transcribed_RNA"/>
</dbReference>
<dbReference type="AlphaFoldDB" id="A0A0K2VC85"/>
<evidence type="ECO:0000259" key="6">
    <source>
        <dbReference type="PROSITE" id="PS50801"/>
    </source>
</evidence>
<feature type="transmembrane region" description="Helical" evidence="5">
    <location>
        <begin position="252"/>
        <end position="272"/>
    </location>
</feature>
<feature type="transmembrane region" description="Helical" evidence="5">
    <location>
        <begin position="329"/>
        <end position="348"/>
    </location>
</feature>
<evidence type="ECO:0000256" key="5">
    <source>
        <dbReference type="SAM" id="Phobius"/>
    </source>
</evidence>
<evidence type="ECO:0000256" key="2">
    <source>
        <dbReference type="ARBA" id="ARBA00022692"/>
    </source>
</evidence>
<feature type="transmembrane region" description="Helical" evidence="5">
    <location>
        <begin position="133"/>
        <end position="154"/>
    </location>
</feature>
<reference evidence="7" key="1">
    <citation type="submission" date="2014-05" db="EMBL/GenBank/DDBJ databases">
        <authorList>
            <person name="Chronopoulou M."/>
        </authorList>
    </citation>
    <scope>NUCLEOTIDE SEQUENCE</scope>
    <source>
        <tissue evidence="7">Whole organism</tissue>
    </source>
</reference>
<feature type="transmembrane region" description="Helical" evidence="5">
    <location>
        <begin position="284"/>
        <end position="301"/>
    </location>
</feature>
<sequence>MDVVDSHGKSSEEEYVVRIHRNALNYGDLQEKYGYIGQMPMKDHIKKLLNVECNSSCILRELEIRLPFTKWIRHYDWKKDFICDLVAGFTVCIMQIPQGMAYAILAGVQPIVGIYTAFFPALIYMLFGTSPHASLGTFAVISIIISSAVVNISTTEDCSNLEEGNYCPIQVATAVTFTTGCFQFIFGVFQIGKLTNFLSKPFVSGFTTGSAIHVFTSQVKYLFGLSIKRSSGYFTVIKTYIEIFKNIADSNFAVIGISIVSIFILAFYDNLIKERLKKFCRFPFPIQLMLVILCTSLSYAFNFEEIANVEIVGDIPVGLPEPQVPLFELIPKVLPVAVSCTVVSYAIHMSLSKMFAQKHGYKVDGTQELFAFGISNIFGSFFSSLPMSTSLSRSLVQDNSGCKSLFTTGVSGFILLWVFLYLAPLFECLPTAALASIIVVSLKGMFLQTQDLVTFGKMSTFDGFIWILTFLITAFIDVGIGLMTGVAFSLVYLLYQASVPQISVIEPAKGTTDIFISPNEYQVHSQSQTQHHFVKIAGNLNFSNAESTQDSIMELVSTTQKEDIIPVKKTVILDISGVNSMDPSACKGIAKLYKMLEIIFWKTSFVGVNSKI</sequence>
<evidence type="ECO:0000256" key="4">
    <source>
        <dbReference type="ARBA" id="ARBA00023136"/>
    </source>
</evidence>
<feature type="transmembrane region" description="Helical" evidence="5">
    <location>
        <begin position="463"/>
        <end position="495"/>
    </location>
</feature>
<feature type="transmembrane region" description="Helical" evidence="5">
    <location>
        <begin position="369"/>
        <end position="387"/>
    </location>
</feature>
<dbReference type="NCBIfam" id="TIGR00815">
    <property type="entry name" value="sulP"/>
    <property type="match status" value="1"/>
</dbReference>
<dbReference type="InterPro" id="IPR036513">
    <property type="entry name" value="STAS_dom_sf"/>
</dbReference>
<dbReference type="Gene3D" id="3.30.750.24">
    <property type="entry name" value="STAS domain"/>
    <property type="match status" value="1"/>
</dbReference>
<comment type="subcellular location">
    <subcellularLocation>
        <location evidence="1">Membrane</location>
        <topology evidence="1">Multi-pass membrane protein</topology>
    </subcellularLocation>
</comment>
<feature type="transmembrane region" description="Helical" evidence="5">
    <location>
        <begin position="166"/>
        <end position="191"/>
    </location>
</feature>
<dbReference type="InterPro" id="IPR011547">
    <property type="entry name" value="SLC26A/SulP_dom"/>
</dbReference>
<dbReference type="OrthoDB" id="7365796at2759"/>
<evidence type="ECO:0000256" key="1">
    <source>
        <dbReference type="ARBA" id="ARBA00004141"/>
    </source>
</evidence>
<dbReference type="InterPro" id="IPR001902">
    <property type="entry name" value="SLC26A/SulP_fam"/>
</dbReference>
<keyword evidence="2 5" id="KW-0812">Transmembrane</keyword>
<dbReference type="EMBL" id="HACA01030748">
    <property type="protein sequence ID" value="CDW48109.1"/>
    <property type="molecule type" value="Transcribed_RNA"/>
</dbReference>
<protein>
    <recommendedName>
        <fullName evidence="6">STAS domain-containing protein</fullName>
    </recommendedName>
</protein>
<dbReference type="SUPFAM" id="SSF52091">
    <property type="entry name" value="SpoIIaa-like"/>
    <property type="match status" value="1"/>
</dbReference>
<feature type="domain" description="STAS" evidence="6">
    <location>
        <begin position="534"/>
        <end position="612"/>
    </location>
</feature>
<feature type="transmembrane region" description="Helical" evidence="5">
    <location>
        <begin position="102"/>
        <end position="127"/>
    </location>
</feature>
<organism evidence="7">
    <name type="scientific">Lepeophtheirus salmonis</name>
    <name type="common">Salmon louse</name>
    <name type="synonym">Caligus salmonis</name>
    <dbReference type="NCBI Taxonomy" id="72036"/>
    <lineage>
        <taxon>Eukaryota</taxon>
        <taxon>Metazoa</taxon>
        <taxon>Ecdysozoa</taxon>
        <taxon>Arthropoda</taxon>
        <taxon>Crustacea</taxon>
        <taxon>Multicrustacea</taxon>
        <taxon>Hexanauplia</taxon>
        <taxon>Copepoda</taxon>
        <taxon>Siphonostomatoida</taxon>
        <taxon>Caligidae</taxon>
        <taxon>Lepeophtheirus</taxon>
    </lineage>
</organism>
<name>A0A0K2VC85_LEPSM</name>
<keyword evidence="3 5" id="KW-1133">Transmembrane helix</keyword>
<dbReference type="InterPro" id="IPR002645">
    <property type="entry name" value="STAS_dom"/>
</dbReference>
<dbReference type="PANTHER" id="PTHR11814">
    <property type="entry name" value="SULFATE TRANSPORTER"/>
    <property type="match status" value="1"/>
</dbReference>
<keyword evidence="4 5" id="KW-0472">Membrane</keyword>
<feature type="transmembrane region" description="Helical" evidence="5">
    <location>
        <begin position="414"/>
        <end position="442"/>
    </location>
</feature>
<dbReference type="Pfam" id="PF01740">
    <property type="entry name" value="STAS"/>
    <property type="match status" value="1"/>
</dbReference>
<dbReference type="Pfam" id="PF00916">
    <property type="entry name" value="Sulfate_transp"/>
    <property type="match status" value="1"/>
</dbReference>
<dbReference type="PROSITE" id="PS50801">
    <property type="entry name" value="STAS"/>
    <property type="match status" value="1"/>
</dbReference>
<evidence type="ECO:0000313" key="7">
    <source>
        <dbReference type="EMBL" id="CDW48109.1"/>
    </source>
</evidence>
<proteinExistence type="predicted"/>
<accession>A0A0K2VC85</accession>
<dbReference type="GO" id="GO:0016020">
    <property type="term" value="C:membrane"/>
    <property type="evidence" value="ECO:0007669"/>
    <property type="project" value="UniProtKB-SubCell"/>
</dbReference>
<evidence type="ECO:0000256" key="3">
    <source>
        <dbReference type="ARBA" id="ARBA00022989"/>
    </source>
</evidence>
<dbReference type="GO" id="GO:0055085">
    <property type="term" value="P:transmembrane transport"/>
    <property type="evidence" value="ECO:0007669"/>
    <property type="project" value="InterPro"/>
</dbReference>